<dbReference type="InterPro" id="IPR000719">
    <property type="entry name" value="Prot_kinase_dom"/>
</dbReference>
<keyword evidence="7" id="KW-0067">ATP-binding</keyword>
<feature type="transmembrane region" description="Helical" evidence="13">
    <location>
        <begin position="12"/>
        <end position="28"/>
    </location>
</feature>
<dbReference type="InterPro" id="IPR008271">
    <property type="entry name" value="Ser/Thr_kinase_AS"/>
</dbReference>
<keyword evidence="9 13" id="KW-0472">Membrane</keyword>
<keyword evidence="8 13" id="KW-1133">Transmembrane helix</keyword>
<evidence type="ECO:0000256" key="8">
    <source>
        <dbReference type="ARBA" id="ARBA00022989"/>
    </source>
</evidence>
<evidence type="ECO:0000259" key="14">
    <source>
        <dbReference type="PROSITE" id="PS50011"/>
    </source>
</evidence>
<dbReference type="GO" id="GO:0004674">
    <property type="term" value="F:protein serine/threonine kinase activity"/>
    <property type="evidence" value="ECO:0007669"/>
    <property type="project" value="UniProtKB-KW"/>
</dbReference>
<dbReference type="PROSITE" id="PS00108">
    <property type="entry name" value="PROTEIN_KINASE_ST"/>
    <property type="match status" value="1"/>
</dbReference>
<evidence type="ECO:0000256" key="10">
    <source>
        <dbReference type="ARBA" id="ARBA00047899"/>
    </source>
</evidence>
<dbReference type="AlphaFoldDB" id="A0AA35ZE01"/>
<evidence type="ECO:0000256" key="6">
    <source>
        <dbReference type="ARBA" id="ARBA00022741"/>
    </source>
</evidence>
<keyword evidence="16" id="KW-1185">Reference proteome</keyword>
<comment type="catalytic activity">
    <reaction evidence="11">
        <text>L-seryl-[protein] + ATP = O-phospho-L-seryl-[protein] + ADP + H(+)</text>
        <dbReference type="Rhea" id="RHEA:17989"/>
        <dbReference type="Rhea" id="RHEA-COMP:9863"/>
        <dbReference type="Rhea" id="RHEA-COMP:11604"/>
        <dbReference type="ChEBI" id="CHEBI:15378"/>
        <dbReference type="ChEBI" id="CHEBI:29999"/>
        <dbReference type="ChEBI" id="CHEBI:30616"/>
        <dbReference type="ChEBI" id="CHEBI:83421"/>
        <dbReference type="ChEBI" id="CHEBI:456216"/>
        <dbReference type="EC" id="2.7.11.1"/>
    </reaction>
</comment>
<dbReference type="Pfam" id="PF14223">
    <property type="entry name" value="Retrotran_gag_2"/>
    <property type="match status" value="1"/>
</dbReference>
<evidence type="ECO:0000256" key="11">
    <source>
        <dbReference type="ARBA" id="ARBA00048679"/>
    </source>
</evidence>
<evidence type="ECO:0000313" key="15">
    <source>
        <dbReference type="EMBL" id="CAI9290841.1"/>
    </source>
</evidence>
<evidence type="ECO:0000256" key="3">
    <source>
        <dbReference type="ARBA" id="ARBA00022527"/>
    </source>
</evidence>
<organism evidence="15 16">
    <name type="scientific">Lactuca saligna</name>
    <name type="common">Willowleaf lettuce</name>
    <dbReference type="NCBI Taxonomy" id="75948"/>
    <lineage>
        <taxon>Eukaryota</taxon>
        <taxon>Viridiplantae</taxon>
        <taxon>Streptophyta</taxon>
        <taxon>Embryophyta</taxon>
        <taxon>Tracheophyta</taxon>
        <taxon>Spermatophyta</taxon>
        <taxon>Magnoliopsida</taxon>
        <taxon>eudicotyledons</taxon>
        <taxon>Gunneridae</taxon>
        <taxon>Pentapetalae</taxon>
        <taxon>asterids</taxon>
        <taxon>campanulids</taxon>
        <taxon>Asterales</taxon>
        <taxon>Asteraceae</taxon>
        <taxon>Cichorioideae</taxon>
        <taxon>Cichorieae</taxon>
        <taxon>Lactucinae</taxon>
        <taxon>Lactuca</taxon>
    </lineage>
</organism>
<dbReference type="SUPFAM" id="SSF56112">
    <property type="entry name" value="Protein kinase-like (PK-like)"/>
    <property type="match status" value="1"/>
</dbReference>
<dbReference type="Gene3D" id="3.30.200.20">
    <property type="entry name" value="Phosphorylase Kinase, domain 1"/>
    <property type="match status" value="1"/>
</dbReference>
<keyword evidence="6" id="KW-0547">Nucleotide-binding</keyword>
<protein>
    <recommendedName>
        <fullName evidence="2">non-specific serine/threonine protein kinase</fullName>
        <ecNumber evidence="2">2.7.11.1</ecNumber>
    </recommendedName>
</protein>
<dbReference type="PANTHER" id="PTHR47982">
    <property type="entry name" value="PROLINE-RICH RECEPTOR-LIKE PROTEIN KINASE PERK4"/>
    <property type="match status" value="1"/>
</dbReference>
<comment type="subcellular location">
    <subcellularLocation>
        <location evidence="1">Cell membrane</location>
        <topology evidence="1">Single-pass membrane protein</topology>
    </subcellularLocation>
</comment>
<proteinExistence type="predicted"/>
<keyword evidence="5 13" id="KW-0812">Transmembrane</keyword>
<dbReference type="GO" id="GO:0005886">
    <property type="term" value="C:plasma membrane"/>
    <property type="evidence" value="ECO:0007669"/>
    <property type="project" value="UniProtKB-SubCell"/>
</dbReference>
<evidence type="ECO:0000256" key="5">
    <source>
        <dbReference type="ARBA" id="ARBA00022692"/>
    </source>
</evidence>
<accession>A0AA35ZE01</accession>
<dbReference type="PANTHER" id="PTHR47982:SF55">
    <property type="entry name" value="PROTEIN KINASE DOMAIN-CONTAINING PROTEIN"/>
    <property type="match status" value="1"/>
</dbReference>
<evidence type="ECO:0000256" key="9">
    <source>
        <dbReference type="ARBA" id="ARBA00023136"/>
    </source>
</evidence>
<evidence type="ECO:0000256" key="13">
    <source>
        <dbReference type="SAM" id="Phobius"/>
    </source>
</evidence>
<dbReference type="Pfam" id="PF00069">
    <property type="entry name" value="Pkinase"/>
    <property type="match status" value="1"/>
</dbReference>
<feature type="compositionally biased region" description="Polar residues" evidence="12">
    <location>
        <begin position="526"/>
        <end position="536"/>
    </location>
</feature>
<dbReference type="SMART" id="SM00220">
    <property type="entry name" value="S_TKc"/>
    <property type="match status" value="1"/>
</dbReference>
<comment type="catalytic activity">
    <reaction evidence="10">
        <text>L-threonyl-[protein] + ATP = O-phospho-L-threonyl-[protein] + ADP + H(+)</text>
        <dbReference type="Rhea" id="RHEA:46608"/>
        <dbReference type="Rhea" id="RHEA-COMP:11060"/>
        <dbReference type="Rhea" id="RHEA-COMP:11605"/>
        <dbReference type="ChEBI" id="CHEBI:15378"/>
        <dbReference type="ChEBI" id="CHEBI:30013"/>
        <dbReference type="ChEBI" id="CHEBI:30616"/>
        <dbReference type="ChEBI" id="CHEBI:61977"/>
        <dbReference type="ChEBI" id="CHEBI:456216"/>
        <dbReference type="EC" id="2.7.11.1"/>
    </reaction>
</comment>
<dbReference type="Proteomes" id="UP001177003">
    <property type="component" value="Chromosome 6"/>
</dbReference>
<dbReference type="InterPro" id="IPR047117">
    <property type="entry name" value="PERK1-13-like"/>
</dbReference>
<keyword evidence="3" id="KW-0418">Kinase</keyword>
<reference evidence="15" key="1">
    <citation type="submission" date="2023-04" db="EMBL/GenBank/DDBJ databases">
        <authorList>
            <person name="Vijverberg K."/>
            <person name="Xiong W."/>
            <person name="Schranz E."/>
        </authorList>
    </citation>
    <scope>NUCLEOTIDE SEQUENCE</scope>
</reference>
<dbReference type="InterPro" id="IPR011009">
    <property type="entry name" value="Kinase-like_dom_sf"/>
</dbReference>
<name>A0AA35ZE01_LACSI</name>
<dbReference type="EMBL" id="OX465082">
    <property type="protein sequence ID" value="CAI9290841.1"/>
    <property type="molecule type" value="Genomic_DNA"/>
</dbReference>
<evidence type="ECO:0000256" key="1">
    <source>
        <dbReference type="ARBA" id="ARBA00004162"/>
    </source>
</evidence>
<gene>
    <name evidence="15" type="ORF">LSALG_LOCUS30015</name>
</gene>
<sequence>MGSIGKSALKSYWIGAAIVLIIILTALLKKWAVYLDKQAEARSLVKAQGDMNQKNIGLCSLSTTKGIRTFALEEIKATTRNFRIRIGVGATSYVYLAELGDGRFGAVKRVMEERGGSQKMFLDEVSILLRISHPNLVGLLGFCLDQGEQLLLLEYIPNKSLFDRLHTRKGKSSGSLSWSSRISIALDIAYALDYLHSVADPPVIHRDVKSSNILLINDDHAKLADFGLCKLGHDTQSAQTPTIIRGSLGYVDTNYLNTGLVSPKSDVYSFGVLLLELITGMKSLQGSVTLAEWTNECRKHHDVDILMGMLDPKLNGEVHAEQLRVLVNVANMALLENSMARPNMAEIAYRISSCMDSSLEKDLPTLDKIAKQWLHDTLTQPVLQSILKPNATAADVWKTIEDLFHDNKEIKTMKLDDELHTIAIGDSSVMEHCTRIKSISDLLANIGSQVPERNPVIYAINGISPKFTHVVTTFQHQKSFPTFLEMRSMLILEERSMIKDHSRQFQASHQDNASSPTILATEHQNRPSNSRFCNSGSRGGGRNL</sequence>
<evidence type="ECO:0000256" key="2">
    <source>
        <dbReference type="ARBA" id="ARBA00012513"/>
    </source>
</evidence>
<evidence type="ECO:0000313" key="16">
    <source>
        <dbReference type="Proteomes" id="UP001177003"/>
    </source>
</evidence>
<keyword evidence="4" id="KW-0808">Transferase</keyword>
<keyword evidence="3" id="KW-0723">Serine/threonine-protein kinase</keyword>
<dbReference type="EC" id="2.7.11.1" evidence="2"/>
<dbReference type="Gene3D" id="1.10.510.10">
    <property type="entry name" value="Transferase(Phosphotransferase) domain 1"/>
    <property type="match status" value="1"/>
</dbReference>
<evidence type="ECO:0000256" key="4">
    <source>
        <dbReference type="ARBA" id="ARBA00022679"/>
    </source>
</evidence>
<evidence type="ECO:0000256" key="12">
    <source>
        <dbReference type="SAM" id="MobiDB-lite"/>
    </source>
</evidence>
<feature type="domain" description="Protein kinase" evidence="14">
    <location>
        <begin position="80"/>
        <end position="366"/>
    </location>
</feature>
<dbReference type="GO" id="GO:0005524">
    <property type="term" value="F:ATP binding"/>
    <property type="evidence" value="ECO:0007669"/>
    <property type="project" value="UniProtKB-KW"/>
</dbReference>
<feature type="region of interest" description="Disordered" evidence="12">
    <location>
        <begin position="520"/>
        <end position="544"/>
    </location>
</feature>
<dbReference type="PROSITE" id="PS50011">
    <property type="entry name" value="PROTEIN_KINASE_DOM"/>
    <property type="match status" value="1"/>
</dbReference>
<evidence type="ECO:0000256" key="7">
    <source>
        <dbReference type="ARBA" id="ARBA00022840"/>
    </source>
</evidence>